<dbReference type="Proteomes" id="UP001368500">
    <property type="component" value="Unassembled WGS sequence"/>
</dbReference>
<proteinExistence type="predicted"/>
<evidence type="ECO:0000313" key="3">
    <source>
        <dbReference type="Proteomes" id="UP001368500"/>
    </source>
</evidence>
<name>A0ABU9B6H4_9BURK</name>
<comment type="caution">
    <text evidence="2">The sequence shown here is derived from an EMBL/GenBank/DDBJ whole genome shotgun (WGS) entry which is preliminary data.</text>
</comment>
<feature type="transmembrane region" description="Helical" evidence="1">
    <location>
        <begin position="29"/>
        <end position="49"/>
    </location>
</feature>
<dbReference type="RefSeq" id="WP_341373252.1">
    <property type="nucleotide sequence ID" value="NZ_JBBUTF010000004.1"/>
</dbReference>
<keyword evidence="3" id="KW-1185">Reference proteome</keyword>
<keyword evidence="1" id="KW-1133">Transmembrane helix</keyword>
<keyword evidence="1" id="KW-0472">Membrane</keyword>
<evidence type="ECO:0000313" key="2">
    <source>
        <dbReference type="EMBL" id="MEK8025477.1"/>
    </source>
</evidence>
<protein>
    <submittedName>
        <fullName evidence="2">TIGR04438 family Trp-rich protein</fullName>
    </submittedName>
</protein>
<dbReference type="InterPro" id="IPR031044">
    <property type="entry name" value="Small_Trp_rich"/>
</dbReference>
<evidence type="ECO:0000256" key="1">
    <source>
        <dbReference type="SAM" id="Phobius"/>
    </source>
</evidence>
<dbReference type="EMBL" id="JBBUTF010000004">
    <property type="protein sequence ID" value="MEK8025477.1"/>
    <property type="molecule type" value="Genomic_DNA"/>
</dbReference>
<gene>
    <name evidence="2" type="ORF">AACH11_05830</name>
</gene>
<accession>A0ABU9B6H4</accession>
<reference evidence="2 3" key="1">
    <citation type="submission" date="2024-04" db="EMBL/GenBank/DDBJ databases">
        <title>Novel species of the genus Ideonella isolated from streams.</title>
        <authorList>
            <person name="Lu H."/>
        </authorList>
    </citation>
    <scope>NUCLEOTIDE SEQUENCE [LARGE SCALE GENOMIC DNA]</scope>
    <source>
        <strain evidence="2 3">BYS139W</strain>
    </source>
</reference>
<organism evidence="2 3">
    <name type="scientific">Pseudaquabacterium rugosum</name>
    <dbReference type="NCBI Taxonomy" id="2984194"/>
    <lineage>
        <taxon>Bacteria</taxon>
        <taxon>Pseudomonadati</taxon>
        <taxon>Pseudomonadota</taxon>
        <taxon>Betaproteobacteria</taxon>
        <taxon>Burkholderiales</taxon>
        <taxon>Sphaerotilaceae</taxon>
        <taxon>Pseudaquabacterium</taxon>
    </lineage>
</organism>
<sequence length="98" mass="11110">MAFFWMGVALIALKWLGFPGIGTMAWGWVLAPFGLAAAWWAFADATGLTQRQIMDRMQRQAAERRRAQYERLGMRIGRDMPLRGQRATDAPKPGDRRG</sequence>
<dbReference type="NCBIfam" id="TIGR04438">
    <property type="entry name" value="small_Trp_rich"/>
    <property type="match status" value="1"/>
</dbReference>
<keyword evidence="1" id="KW-0812">Transmembrane</keyword>